<organism evidence="1">
    <name type="scientific">Candidatus Kentrum sp. FW</name>
    <dbReference type="NCBI Taxonomy" id="2126338"/>
    <lineage>
        <taxon>Bacteria</taxon>
        <taxon>Pseudomonadati</taxon>
        <taxon>Pseudomonadota</taxon>
        <taxon>Gammaproteobacteria</taxon>
        <taxon>Candidatus Kentrum</taxon>
    </lineage>
</organism>
<evidence type="ECO:0000313" key="1">
    <source>
        <dbReference type="EMBL" id="VFJ76017.1"/>
    </source>
</evidence>
<dbReference type="InterPro" id="IPR010836">
    <property type="entry name" value="SapC"/>
</dbReference>
<proteinExistence type="predicted"/>
<sequence length="239" mass="27199">MAAQLLIYERAVPVSQQRHHNWSVKVGTDCAFARHVNSVPLLVSEFQAAAHEYVIVFAGTEKDIMPSVILGMRDRENLYLSDTGEWNARYSPAFIRRYPFVFATDNEGETFTMYIDEGHTGCNQEGLGERLFDDAGKQTPYLDNVLEFLKAYQVQFQQTQVFCNRLGELDILEPMQVEFAPETGDKVSLSGFMVINRDKLKGLSGDKLAELARTDELELMYLHLQSMRNISQIANRMSV</sequence>
<name>A0A450U0X4_9GAMM</name>
<protein>
    <submittedName>
        <fullName evidence="1">SapC protein</fullName>
    </submittedName>
</protein>
<reference evidence="1" key="1">
    <citation type="submission" date="2019-02" db="EMBL/GenBank/DDBJ databases">
        <authorList>
            <person name="Gruber-Vodicka R. H."/>
            <person name="Seah K. B. B."/>
        </authorList>
    </citation>
    <scope>NUCLEOTIDE SEQUENCE</scope>
    <source>
        <strain evidence="1">BECK_BZ131</strain>
    </source>
</reference>
<accession>A0A450U0X4</accession>
<gene>
    <name evidence="1" type="ORF">BECKFW1821C_GA0114237_10955</name>
</gene>
<dbReference type="Pfam" id="PF07277">
    <property type="entry name" value="SapC"/>
    <property type="match status" value="1"/>
</dbReference>
<dbReference type="EMBL" id="CAADFE010000095">
    <property type="protein sequence ID" value="VFJ76017.1"/>
    <property type="molecule type" value="Genomic_DNA"/>
</dbReference>
<dbReference type="AlphaFoldDB" id="A0A450U0X4"/>